<dbReference type="EMBL" id="LAZR01031248">
    <property type="protein sequence ID" value="KKL54308.1"/>
    <property type="molecule type" value="Genomic_DNA"/>
</dbReference>
<dbReference type="AlphaFoldDB" id="A0A0F9CYA6"/>
<accession>A0A0F9CYA6</accession>
<feature type="region of interest" description="Disordered" evidence="1">
    <location>
        <begin position="121"/>
        <end position="146"/>
    </location>
</feature>
<feature type="non-terminal residue" evidence="2">
    <location>
        <position position="146"/>
    </location>
</feature>
<name>A0A0F9CYA6_9ZZZZ</name>
<comment type="caution">
    <text evidence="2">The sequence shown here is derived from an EMBL/GenBank/DDBJ whole genome shotgun (WGS) entry which is preliminary data.</text>
</comment>
<organism evidence="2">
    <name type="scientific">marine sediment metagenome</name>
    <dbReference type="NCBI Taxonomy" id="412755"/>
    <lineage>
        <taxon>unclassified sequences</taxon>
        <taxon>metagenomes</taxon>
        <taxon>ecological metagenomes</taxon>
    </lineage>
</organism>
<protein>
    <submittedName>
        <fullName evidence="2">Uncharacterized protein</fullName>
    </submittedName>
</protein>
<gene>
    <name evidence="2" type="ORF">LCGC14_2266750</name>
</gene>
<reference evidence="2" key="1">
    <citation type="journal article" date="2015" name="Nature">
        <title>Complex archaea that bridge the gap between prokaryotes and eukaryotes.</title>
        <authorList>
            <person name="Spang A."/>
            <person name="Saw J.H."/>
            <person name="Jorgensen S.L."/>
            <person name="Zaremba-Niedzwiedzka K."/>
            <person name="Martijn J."/>
            <person name="Lind A.E."/>
            <person name="van Eijk R."/>
            <person name="Schleper C."/>
            <person name="Guy L."/>
            <person name="Ettema T.J."/>
        </authorList>
    </citation>
    <scope>NUCLEOTIDE SEQUENCE</scope>
</reference>
<evidence type="ECO:0000256" key="1">
    <source>
        <dbReference type="SAM" id="MobiDB-lite"/>
    </source>
</evidence>
<evidence type="ECO:0000313" key="2">
    <source>
        <dbReference type="EMBL" id="KKL54308.1"/>
    </source>
</evidence>
<sequence length="146" mass="14513">MASKSVIGNLQVRITAITSQFTKGMGLATRRTRAFSRLMRTDLSKALPLIAGKLARLGLRGVAAGFRLLTSIARKLVVVLGTTLVLAAGAATVTGEGRVAATTSDGVSSGVATATADGAATVSQPGSSSGISTATGDGVSVVRQPG</sequence>
<feature type="compositionally biased region" description="Polar residues" evidence="1">
    <location>
        <begin position="124"/>
        <end position="135"/>
    </location>
</feature>
<proteinExistence type="predicted"/>